<dbReference type="RefSeq" id="WP_047855345.1">
    <property type="nucleotide sequence ID" value="NZ_CP011509.1"/>
</dbReference>
<sequence>MANPLGVDSRVTDAVTQTNVKVVAESPAAALSVVYQLLSQAVGLSMQNSSNQQQAMQQISTATVTVAVKMILSAAGEGGKSVPGV</sequence>
<protein>
    <submittedName>
        <fullName evidence="2">Killing trait domain-containing protein</fullName>
    </submittedName>
    <submittedName>
        <fullName evidence="1">R body protein, putative</fullName>
    </submittedName>
</protein>
<dbReference type="Proteomes" id="UP000035579">
    <property type="component" value="Chromosome"/>
</dbReference>
<name>A0AAC8TC30_9BACT</name>
<keyword evidence="4" id="KW-1185">Reference proteome</keyword>
<dbReference type="Proteomes" id="UP000256345">
    <property type="component" value="Unassembled WGS sequence"/>
</dbReference>
<gene>
    <name evidence="1" type="ORF">AA314_02168</name>
    <name evidence="2" type="ORF">ATI61_10450</name>
</gene>
<accession>A0AAC8TC30</accession>
<reference evidence="1 3" key="1">
    <citation type="submission" date="2015-05" db="EMBL/GenBank/DDBJ databases">
        <title>Genome assembly of Archangium gephyra DSM 2261.</title>
        <authorList>
            <person name="Sharma G."/>
            <person name="Subramanian S."/>
        </authorList>
    </citation>
    <scope>NUCLEOTIDE SEQUENCE [LARGE SCALE GENOMIC DNA]</scope>
    <source>
        <strain evidence="1 3">DSM 2261</strain>
    </source>
</reference>
<dbReference type="InterPro" id="IPR021070">
    <property type="entry name" value="Killing_trait_RebB"/>
</dbReference>
<reference evidence="2 4" key="2">
    <citation type="submission" date="2018-08" db="EMBL/GenBank/DDBJ databases">
        <title>Genomic Encyclopedia of Archaeal and Bacterial Type Strains, Phase II (KMG-II): from individual species to whole genera.</title>
        <authorList>
            <person name="Goeker M."/>
        </authorList>
    </citation>
    <scope>NUCLEOTIDE SEQUENCE [LARGE SCALE GENOMIC DNA]</scope>
    <source>
        <strain evidence="2 4">DSM 2261</strain>
    </source>
</reference>
<dbReference type="Pfam" id="PF11747">
    <property type="entry name" value="RebB"/>
    <property type="match status" value="1"/>
</dbReference>
<evidence type="ECO:0000313" key="2">
    <source>
        <dbReference type="EMBL" id="REG32763.1"/>
    </source>
</evidence>
<evidence type="ECO:0000313" key="4">
    <source>
        <dbReference type="Proteomes" id="UP000256345"/>
    </source>
</evidence>
<evidence type="ECO:0000313" key="1">
    <source>
        <dbReference type="EMBL" id="AKJ00542.1"/>
    </source>
</evidence>
<evidence type="ECO:0000313" key="3">
    <source>
        <dbReference type="Proteomes" id="UP000035579"/>
    </source>
</evidence>
<dbReference type="EMBL" id="CP011509">
    <property type="protein sequence ID" value="AKJ00542.1"/>
    <property type="molecule type" value="Genomic_DNA"/>
</dbReference>
<dbReference type="AlphaFoldDB" id="A0AAC8TC30"/>
<dbReference type="KEGG" id="age:AA314_02168"/>
<dbReference type="EMBL" id="QUMU01000004">
    <property type="protein sequence ID" value="REG32763.1"/>
    <property type="molecule type" value="Genomic_DNA"/>
</dbReference>
<proteinExistence type="predicted"/>
<organism evidence="1 3">
    <name type="scientific">Archangium gephyra</name>
    <dbReference type="NCBI Taxonomy" id="48"/>
    <lineage>
        <taxon>Bacteria</taxon>
        <taxon>Pseudomonadati</taxon>
        <taxon>Myxococcota</taxon>
        <taxon>Myxococcia</taxon>
        <taxon>Myxococcales</taxon>
        <taxon>Cystobacterineae</taxon>
        <taxon>Archangiaceae</taxon>
        <taxon>Archangium</taxon>
    </lineage>
</organism>